<accession>A0ABU0YGS1</accession>
<dbReference type="Proteomes" id="UP001230156">
    <property type="component" value="Unassembled WGS sequence"/>
</dbReference>
<dbReference type="Gene3D" id="3.20.20.70">
    <property type="entry name" value="Aldolase class I"/>
    <property type="match status" value="1"/>
</dbReference>
<dbReference type="InterPro" id="IPR013785">
    <property type="entry name" value="Aldolase_TIM"/>
</dbReference>
<evidence type="ECO:0000313" key="1">
    <source>
        <dbReference type="EMBL" id="MDQ7246920.1"/>
    </source>
</evidence>
<keyword evidence="2" id="KW-1185">Reference proteome</keyword>
<gene>
    <name evidence="1" type="ORF">Q8A70_04560</name>
</gene>
<dbReference type="RefSeq" id="WP_379954336.1">
    <property type="nucleotide sequence ID" value="NZ_JAUYVI010000002.1"/>
</dbReference>
<dbReference type="EMBL" id="JAUYVI010000002">
    <property type="protein sequence ID" value="MDQ7246920.1"/>
    <property type="molecule type" value="Genomic_DNA"/>
</dbReference>
<protein>
    <recommendedName>
        <fullName evidence="3">Aldolase</fullName>
    </recommendedName>
</protein>
<evidence type="ECO:0000313" key="2">
    <source>
        <dbReference type="Proteomes" id="UP001230156"/>
    </source>
</evidence>
<comment type="caution">
    <text evidence="1">The sequence shown here is derived from an EMBL/GenBank/DDBJ whole genome shotgun (WGS) entry which is preliminary data.</text>
</comment>
<proteinExistence type="predicted"/>
<organism evidence="1 2">
    <name type="scientific">Dongia sedimenti</name>
    <dbReference type="NCBI Taxonomy" id="3064282"/>
    <lineage>
        <taxon>Bacteria</taxon>
        <taxon>Pseudomonadati</taxon>
        <taxon>Pseudomonadota</taxon>
        <taxon>Alphaproteobacteria</taxon>
        <taxon>Rhodospirillales</taxon>
        <taxon>Dongiaceae</taxon>
        <taxon>Dongia</taxon>
    </lineage>
</organism>
<name>A0ABU0YGS1_9PROT</name>
<evidence type="ECO:0008006" key="3">
    <source>
        <dbReference type="Google" id="ProtNLM"/>
    </source>
</evidence>
<reference evidence="2" key="1">
    <citation type="submission" date="2023-08" db="EMBL/GenBank/DDBJ databases">
        <title>Rhodospirillaceae gen. nov., a novel taxon isolated from the Yangtze River Yuezi River estuary sludge.</title>
        <authorList>
            <person name="Ruan L."/>
        </authorList>
    </citation>
    <scope>NUCLEOTIDE SEQUENCE [LARGE SCALE GENOMIC DNA]</scope>
    <source>
        <strain evidence="2">R-7</strain>
    </source>
</reference>
<sequence>MKRMDQKLARIRAGKYKATDFIIADAKDGDMGPSLTSSGPHRAKDGSWTRHRTRAEFLEQIRAIVKQDILDIMLMSASNLEVLTEEKLFLKSAVQPAIRANDTTCVWRMRGAGYHHSPSRPFRSANLPRVMFGAAKPPAGKRVKGTDLGLYSITFNNDIEADVRSLEAFNAFRADASAIGFRYFLEVFNPNVDAGLDPKVMPHYVNDAILRCLAGVTKAERPEFLKIAYNGPKALEELASFDPGLVVGVLGGGAGTNRDAFELISQAERYGARVALFGRKINLAESPLDMVAMLRRVVSGQVKPLEAVKAYHGTLQKKGIKPDRSLEEDSRVTEQVLKEAAA</sequence>